<dbReference type="InterPro" id="IPR000639">
    <property type="entry name" value="Epox_hydrolase-like"/>
</dbReference>
<gene>
    <name evidence="3" type="ORF">N5D93_11330</name>
</gene>
<protein>
    <submittedName>
        <fullName evidence="3">Alpha/beta hydrolase</fullName>
    </submittedName>
</protein>
<dbReference type="EMBL" id="JAOCDZ010000007">
    <property type="protein sequence ID" value="MDH0736404.1"/>
    <property type="molecule type" value="Genomic_DNA"/>
</dbReference>
<dbReference type="InterPro" id="IPR000073">
    <property type="entry name" value="AB_hydrolase_1"/>
</dbReference>
<proteinExistence type="predicted"/>
<keyword evidence="1 3" id="KW-0378">Hydrolase</keyword>
<evidence type="ECO:0000313" key="4">
    <source>
        <dbReference type="Proteomes" id="UP001161094"/>
    </source>
</evidence>
<dbReference type="RefSeq" id="WP_259249779.1">
    <property type="nucleotide sequence ID" value="NZ_JAOCDZ010000007.1"/>
</dbReference>
<dbReference type="PRINTS" id="PR00412">
    <property type="entry name" value="EPOXHYDRLASE"/>
</dbReference>
<dbReference type="GO" id="GO:0016787">
    <property type="term" value="F:hydrolase activity"/>
    <property type="evidence" value="ECO:0007669"/>
    <property type="project" value="UniProtKB-KW"/>
</dbReference>
<dbReference type="SUPFAM" id="SSF53474">
    <property type="entry name" value="alpha/beta-Hydrolases"/>
    <property type="match status" value="1"/>
</dbReference>
<dbReference type="Pfam" id="PF12697">
    <property type="entry name" value="Abhydrolase_6"/>
    <property type="match status" value="1"/>
</dbReference>
<evidence type="ECO:0000259" key="2">
    <source>
        <dbReference type="Pfam" id="PF12697"/>
    </source>
</evidence>
<name>A0AA42IWC1_9BURK</name>
<accession>A0AA42IWC1</accession>
<dbReference type="Proteomes" id="UP001161094">
    <property type="component" value="Unassembled WGS sequence"/>
</dbReference>
<sequence>MPAYAQVQTPLLDIAYLEWNPAGSRTAVLVHGWPDSPECWTPVAARMAAEGYRVLCPALRGFGPTRFRHAATPRSGELAALGRDLLDFIDALALDRPTLVGHDWGARAAANACGLRPGVATQLILLSVGYGTNDPNQVLPLMQARNYWYHWYMATPRGAATVRDDRLAFARMMWDTWSPGAWYAPDDFNEAARAFDNPDWADVVLHSYRHRWGHAEGDPAYAADTARLTPAPVLTVPTLVLHGGADAANHPATSEGKEHFFSGAYERQVLDGVGHFPQREAPQAVADAILRFCATPGNDALPGSPPRNGG</sequence>
<comment type="caution">
    <text evidence="3">The sequence shown here is derived from an EMBL/GenBank/DDBJ whole genome shotgun (WGS) entry which is preliminary data.</text>
</comment>
<reference evidence="3" key="1">
    <citation type="submission" date="2022-09" db="EMBL/GenBank/DDBJ databases">
        <title>Intensive care unit water sources are persistently colonized with multi-drug resistant bacteria and are the site of extensive horizontal gene transfer of antibiotic resistance genes.</title>
        <authorList>
            <person name="Diorio-Toth L."/>
        </authorList>
    </citation>
    <scope>NUCLEOTIDE SEQUENCE</scope>
    <source>
        <strain evidence="3">GD03843</strain>
    </source>
</reference>
<dbReference type="Gene3D" id="3.40.50.1820">
    <property type="entry name" value="alpha/beta hydrolase"/>
    <property type="match status" value="1"/>
</dbReference>
<evidence type="ECO:0000313" key="3">
    <source>
        <dbReference type="EMBL" id="MDH0736404.1"/>
    </source>
</evidence>
<dbReference type="AlphaFoldDB" id="A0AA42IWC1"/>
<dbReference type="PANTHER" id="PTHR43329">
    <property type="entry name" value="EPOXIDE HYDROLASE"/>
    <property type="match status" value="1"/>
</dbReference>
<feature type="domain" description="AB hydrolase-1" evidence="2">
    <location>
        <begin position="28"/>
        <end position="288"/>
    </location>
</feature>
<dbReference type="InterPro" id="IPR029058">
    <property type="entry name" value="AB_hydrolase_fold"/>
</dbReference>
<evidence type="ECO:0000256" key="1">
    <source>
        <dbReference type="ARBA" id="ARBA00022801"/>
    </source>
</evidence>
<organism evidence="3 4">
    <name type="scientific">Achromobacter spanius</name>
    <dbReference type="NCBI Taxonomy" id="217203"/>
    <lineage>
        <taxon>Bacteria</taxon>
        <taxon>Pseudomonadati</taxon>
        <taxon>Pseudomonadota</taxon>
        <taxon>Betaproteobacteria</taxon>
        <taxon>Burkholderiales</taxon>
        <taxon>Alcaligenaceae</taxon>
        <taxon>Achromobacter</taxon>
    </lineage>
</organism>